<organism evidence="1 2">
    <name type="scientific">Nonomuraea helvata</name>
    <dbReference type="NCBI Taxonomy" id="37484"/>
    <lineage>
        <taxon>Bacteria</taxon>
        <taxon>Bacillati</taxon>
        <taxon>Actinomycetota</taxon>
        <taxon>Actinomycetes</taxon>
        <taxon>Streptosporangiales</taxon>
        <taxon>Streptosporangiaceae</taxon>
        <taxon>Nonomuraea</taxon>
    </lineage>
</organism>
<dbReference type="Proteomes" id="UP001589532">
    <property type="component" value="Unassembled WGS sequence"/>
</dbReference>
<comment type="caution">
    <text evidence="1">The sequence shown here is derived from an EMBL/GenBank/DDBJ whole genome shotgun (WGS) entry which is preliminary data.</text>
</comment>
<sequence>MSAKNELLQIIREHGVEPGIALSGRSAPLVGQVMLDLVRDLDFEACGGLTAQDGSIAVAMLHRGARLGRAMNAFVISEELAIEGPDIAGRPVLLVAGACATGDPVLRALHAVREAGAVPVAVAVVADRGAGARHEIEAEGVPYLSAYRPAELEV</sequence>
<keyword evidence="2" id="KW-1185">Reference proteome</keyword>
<dbReference type="InterPro" id="IPR029057">
    <property type="entry name" value="PRTase-like"/>
</dbReference>
<keyword evidence="1" id="KW-0328">Glycosyltransferase</keyword>
<proteinExistence type="predicted"/>
<evidence type="ECO:0000313" key="2">
    <source>
        <dbReference type="Proteomes" id="UP001589532"/>
    </source>
</evidence>
<dbReference type="SUPFAM" id="SSF53271">
    <property type="entry name" value="PRTase-like"/>
    <property type="match status" value="1"/>
</dbReference>
<keyword evidence="1" id="KW-0808">Transferase</keyword>
<evidence type="ECO:0000313" key="1">
    <source>
        <dbReference type="EMBL" id="MFB9628663.1"/>
    </source>
</evidence>
<dbReference type="RefSeq" id="WP_344990530.1">
    <property type="nucleotide sequence ID" value="NZ_BAAAXV010000005.1"/>
</dbReference>
<accession>A0ABV5SAF5</accession>
<dbReference type="EMBL" id="JBHMBW010000049">
    <property type="protein sequence ID" value="MFB9628663.1"/>
    <property type="molecule type" value="Genomic_DNA"/>
</dbReference>
<gene>
    <name evidence="1" type="ORF">ACFFSA_36785</name>
</gene>
<dbReference type="GO" id="GO:0016757">
    <property type="term" value="F:glycosyltransferase activity"/>
    <property type="evidence" value="ECO:0007669"/>
    <property type="project" value="UniProtKB-KW"/>
</dbReference>
<reference evidence="1 2" key="1">
    <citation type="submission" date="2024-09" db="EMBL/GenBank/DDBJ databases">
        <authorList>
            <person name="Sun Q."/>
            <person name="Mori K."/>
        </authorList>
    </citation>
    <scope>NUCLEOTIDE SEQUENCE [LARGE SCALE GENOMIC DNA]</scope>
    <source>
        <strain evidence="1 2">JCM 3143</strain>
    </source>
</reference>
<dbReference type="Gene3D" id="3.40.50.2020">
    <property type="match status" value="1"/>
</dbReference>
<name>A0ABV5SAF5_9ACTN</name>
<protein>
    <submittedName>
        <fullName evidence="1">Orotate phosphoribosyltransferase</fullName>
    </submittedName>
</protein>